<evidence type="ECO:0000256" key="3">
    <source>
        <dbReference type="ARBA" id="ARBA00022729"/>
    </source>
</evidence>
<evidence type="ECO:0000259" key="5">
    <source>
        <dbReference type="Pfam" id="PF00386"/>
    </source>
</evidence>
<dbReference type="Proteomes" id="UP000663855">
    <property type="component" value="Unassembled WGS sequence"/>
</dbReference>
<evidence type="ECO:0000313" key="7">
    <source>
        <dbReference type="Proteomes" id="UP000663855"/>
    </source>
</evidence>
<dbReference type="SUPFAM" id="SSF49842">
    <property type="entry name" value="TNF-like"/>
    <property type="match status" value="1"/>
</dbReference>
<evidence type="ECO:0000256" key="4">
    <source>
        <dbReference type="SAM" id="SignalP"/>
    </source>
</evidence>
<dbReference type="Pfam" id="PF00386">
    <property type="entry name" value="C1q"/>
    <property type="match status" value="1"/>
</dbReference>
<evidence type="ECO:0000256" key="1">
    <source>
        <dbReference type="ARBA" id="ARBA00004613"/>
    </source>
</evidence>
<dbReference type="Pfam" id="PF01391">
    <property type="entry name" value="Collagen"/>
    <property type="match status" value="1"/>
</dbReference>
<dbReference type="Gene3D" id="1.20.5.320">
    <property type="entry name" value="6-Phosphogluconate Dehydrogenase, domain 3"/>
    <property type="match status" value="1"/>
</dbReference>
<dbReference type="PANTHER" id="PTHR15427">
    <property type="entry name" value="EMILIN ELASTIN MICROFIBRIL INTERFACE-LOCATED PROTEIN ELASTIN MICROFIBRIL INTERFACER"/>
    <property type="match status" value="1"/>
</dbReference>
<reference evidence="6" key="1">
    <citation type="submission" date="2021-02" db="EMBL/GenBank/DDBJ databases">
        <authorList>
            <person name="Nowell W R."/>
        </authorList>
    </citation>
    <scope>NUCLEOTIDE SEQUENCE</scope>
</reference>
<organism evidence="6 7">
    <name type="scientific">Rotaria magnacalcarata</name>
    <dbReference type="NCBI Taxonomy" id="392030"/>
    <lineage>
        <taxon>Eukaryota</taxon>
        <taxon>Metazoa</taxon>
        <taxon>Spiralia</taxon>
        <taxon>Gnathifera</taxon>
        <taxon>Rotifera</taxon>
        <taxon>Eurotatoria</taxon>
        <taxon>Bdelloidea</taxon>
        <taxon>Philodinida</taxon>
        <taxon>Philodinidae</taxon>
        <taxon>Rotaria</taxon>
    </lineage>
</organism>
<name>A0A814FNW3_9BILA</name>
<sequence>MMAWKTLIYSIFIVLAYAEIVSVSQLSKRNRACFAELKCGEKSENLSIAVEGLPGLRGPPGPPGLPGPMGLQGFAGPPGRDGFIERPPSFYAELRRLVTTKNTDSILRPWTLNEAVNAPDVSYYFSQENGIFTVPTNGLYHFFLTISISKAKASVYISRNEKSVRTLWIESIATINNETLAWGWASGSVDCLLYCQTGDQISVIAAYRPNENFNSQVFGYSYSTFSGYMLNNV</sequence>
<feature type="domain" description="C1q" evidence="5">
    <location>
        <begin position="124"/>
        <end position="230"/>
    </location>
</feature>
<dbReference type="EMBL" id="CAJNOV010000109">
    <property type="protein sequence ID" value="CAF0987512.1"/>
    <property type="molecule type" value="Genomic_DNA"/>
</dbReference>
<comment type="subcellular location">
    <subcellularLocation>
        <location evidence="1">Secreted</location>
    </subcellularLocation>
</comment>
<dbReference type="InterPro" id="IPR008160">
    <property type="entry name" value="Collagen"/>
</dbReference>
<feature type="signal peptide" evidence="4">
    <location>
        <begin position="1"/>
        <end position="18"/>
    </location>
</feature>
<dbReference type="Gene3D" id="2.60.120.40">
    <property type="match status" value="1"/>
</dbReference>
<evidence type="ECO:0000313" key="6">
    <source>
        <dbReference type="EMBL" id="CAF0987512.1"/>
    </source>
</evidence>
<dbReference type="InterPro" id="IPR008983">
    <property type="entry name" value="Tumour_necrosis_fac-like_dom"/>
</dbReference>
<dbReference type="GO" id="GO:0005576">
    <property type="term" value="C:extracellular region"/>
    <property type="evidence" value="ECO:0007669"/>
    <property type="project" value="UniProtKB-SubCell"/>
</dbReference>
<keyword evidence="3 4" id="KW-0732">Signal</keyword>
<protein>
    <recommendedName>
        <fullName evidence="5">C1q domain-containing protein</fullName>
    </recommendedName>
</protein>
<dbReference type="GO" id="GO:0031012">
    <property type="term" value="C:extracellular matrix"/>
    <property type="evidence" value="ECO:0007669"/>
    <property type="project" value="TreeGrafter"/>
</dbReference>
<comment type="caution">
    <text evidence="6">The sequence shown here is derived from an EMBL/GenBank/DDBJ whole genome shotgun (WGS) entry which is preliminary data.</text>
</comment>
<proteinExistence type="predicted"/>
<feature type="chain" id="PRO_5032596239" description="C1q domain-containing protein" evidence="4">
    <location>
        <begin position="19"/>
        <end position="233"/>
    </location>
</feature>
<dbReference type="AlphaFoldDB" id="A0A814FNW3"/>
<evidence type="ECO:0000256" key="2">
    <source>
        <dbReference type="ARBA" id="ARBA00022525"/>
    </source>
</evidence>
<gene>
    <name evidence="6" type="ORF">CJN711_LOCUS1678</name>
</gene>
<keyword evidence="2" id="KW-0964">Secreted</keyword>
<accession>A0A814FNW3</accession>
<dbReference type="PANTHER" id="PTHR15427:SF2">
    <property type="entry name" value="EMILIN-3"/>
    <property type="match status" value="1"/>
</dbReference>
<dbReference type="InterPro" id="IPR001073">
    <property type="entry name" value="C1q_dom"/>
</dbReference>
<dbReference type="InterPro" id="IPR050392">
    <property type="entry name" value="Collagen/C1q_domain"/>
</dbReference>